<dbReference type="EMBL" id="CM018044">
    <property type="protein sequence ID" value="KAA8529769.1"/>
    <property type="molecule type" value="Genomic_DNA"/>
</dbReference>
<dbReference type="AlphaFoldDB" id="A0A5J5AHS6"/>
<dbReference type="Proteomes" id="UP000325577">
    <property type="component" value="Linkage Group LG20"/>
</dbReference>
<gene>
    <name evidence="1" type="ORF">F0562_034131</name>
</gene>
<reference evidence="1 2" key="1">
    <citation type="submission" date="2019-09" db="EMBL/GenBank/DDBJ databases">
        <title>A chromosome-level genome assembly of the Chinese tupelo Nyssa sinensis.</title>
        <authorList>
            <person name="Yang X."/>
            <person name="Kang M."/>
            <person name="Yang Y."/>
            <person name="Xiong H."/>
            <person name="Wang M."/>
            <person name="Zhang Z."/>
            <person name="Wang Z."/>
            <person name="Wu H."/>
            <person name="Ma T."/>
            <person name="Liu J."/>
            <person name="Xi Z."/>
        </authorList>
    </citation>
    <scope>NUCLEOTIDE SEQUENCE [LARGE SCALE GENOMIC DNA]</scope>
    <source>
        <strain evidence="1">J267</strain>
        <tissue evidence="1">Leaf</tissue>
    </source>
</reference>
<evidence type="ECO:0000313" key="2">
    <source>
        <dbReference type="Proteomes" id="UP000325577"/>
    </source>
</evidence>
<accession>A0A5J5AHS6</accession>
<organism evidence="1 2">
    <name type="scientific">Nyssa sinensis</name>
    <dbReference type="NCBI Taxonomy" id="561372"/>
    <lineage>
        <taxon>Eukaryota</taxon>
        <taxon>Viridiplantae</taxon>
        <taxon>Streptophyta</taxon>
        <taxon>Embryophyta</taxon>
        <taxon>Tracheophyta</taxon>
        <taxon>Spermatophyta</taxon>
        <taxon>Magnoliopsida</taxon>
        <taxon>eudicotyledons</taxon>
        <taxon>Gunneridae</taxon>
        <taxon>Pentapetalae</taxon>
        <taxon>asterids</taxon>
        <taxon>Cornales</taxon>
        <taxon>Nyssaceae</taxon>
        <taxon>Nyssa</taxon>
    </lineage>
</organism>
<sequence length="133" mass="14229">MKCPSNISKHFLQSIISSEDLHSGFGAWPSNSLGTVGTSGNLAALGAQNGQLLDQGSLMNLGFVGKGTSIPSRFAVDELESPMNNLSHGKIYGGNNGNRVKQEPNVDFIENAKVGFPKLQHITPNDLMRVFSE</sequence>
<name>A0A5J5AHS6_9ASTE</name>
<evidence type="ECO:0000313" key="1">
    <source>
        <dbReference type="EMBL" id="KAA8529769.1"/>
    </source>
</evidence>
<proteinExistence type="predicted"/>
<dbReference type="OrthoDB" id="60033at2759"/>
<keyword evidence="2" id="KW-1185">Reference proteome</keyword>
<protein>
    <submittedName>
        <fullName evidence="1">Uncharacterized protein</fullName>
    </submittedName>
</protein>